<evidence type="ECO:0000313" key="2">
    <source>
        <dbReference type="Proteomes" id="UP001143856"/>
    </source>
</evidence>
<organism evidence="1 2">
    <name type="scientific">Xylaria curta</name>
    <dbReference type="NCBI Taxonomy" id="42375"/>
    <lineage>
        <taxon>Eukaryota</taxon>
        <taxon>Fungi</taxon>
        <taxon>Dikarya</taxon>
        <taxon>Ascomycota</taxon>
        <taxon>Pezizomycotina</taxon>
        <taxon>Sordariomycetes</taxon>
        <taxon>Xylariomycetidae</taxon>
        <taxon>Xylariales</taxon>
        <taxon>Xylariaceae</taxon>
        <taxon>Xylaria</taxon>
    </lineage>
</organism>
<proteinExistence type="predicted"/>
<dbReference type="Proteomes" id="UP001143856">
    <property type="component" value="Unassembled WGS sequence"/>
</dbReference>
<keyword evidence="2" id="KW-1185">Reference proteome</keyword>
<sequence length="249" mass="25443">MEIKARPPITPPATATVVWVLTAFTVVLFWAPFVKPGPEFADSITDPDVVAVAVPPALTSDAELDAAKDVPDVVVGADSLLVWTEDPRSCSVCEDGAGVGSRVGVAEGVVEVSVPGARIFDRGLEEDAEGVTSGGPSGGIEGGSEEGIEAGIEVIPVGLALDVSITGAIGSSSRSGAEADSRLGIDVEDVKNVVEMDVDAKVDVVEVAGDKLDDVVDIATRPPPTLLAFGTAVHFLPSMFVIENADIVA</sequence>
<dbReference type="EMBL" id="JAPDGR010002926">
    <property type="protein sequence ID" value="KAJ2973557.1"/>
    <property type="molecule type" value="Genomic_DNA"/>
</dbReference>
<evidence type="ECO:0000313" key="1">
    <source>
        <dbReference type="EMBL" id="KAJ2973557.1"/>
    </source>
</evidence>
<reference evidence="1" key="1">
    <citation type="submission" date="2022-10" db="EMBL/GenBank/DDBJ databases">
        <title>Genome Sequence of Xylaria curta.</title>
        <authorList>
            <person name="Buettner E."/>
        </authorList>
    </citation>
    <scope>NUCLEOTIDE SEQUENCE</scope>
    <source>
        <strain evidence="1">Babe10</strain>
    </source>
</reference>
<accession>A0ACC1N2T8</accession>
<comment type="caution">
    <text evidence="1">The sequence shown here is derived from an EMBL/GenBank/DDBJ whole genome shotgun (WGS) entry which is preliminary data.</text>
</comment>
<name>A0ACC1N2T8_9PEZI</name>
<protein>
    <submittedName>
        <fullName evidence="1">Uncharacterized protein</fullName>
    </submittedName>
</protein>
<gene>
    <name evidence="1" type="ORF">NUW58_g8907</name>
</gene>